<dbReference type="InterPro" id="IPR018723">
    <property type="entry name" value="DUF2254_membrane"/>
</dbReference>
<keyword evidence="1" id="KW-1133">Transmembrane helix</keyword>
<keyword evidence="1" id="KW-0812">Transmembrane</keyword>
<reference evidence="2 3" key="1">
    <citation type="journal article" date="2019" name="Int. J. Syst. Evol. Microbiol.">
        <title>The Global Catalogue of Microorganisms (GCM) 10K type strain sequencing project: providing services to taxonomists for standard genome sequencing and annotation.</title>
        <authorList>
            <consortium name="The Broad Institute Genomics Platform"/>
            <consortium name="The Broad Institute Genome Sequencing Center for Infectious Disease"/>
            <person name="Wu L."/>
            <person name="Ma J."/>
        </authorList>
    </citation>
    <scope>NUCLEOTIDE SEQUENCE [LARGE SCALE GENOMIC DNA]</scope>
    <source>
        <strain evidence="2 3">Y73</strain>
    </source>
</reference>
<comment type="caution">
    <text evidence="2">The sequence shown here is derived from an EMBL/GenBank/DDBJ whole genome shotgun (WGS) entry which is preliminary data.</text>
</comment>
<feature type="transmembrane region" description="Helical" evidence="1">
    <location>
        <begin position="49"/>
        <end position="72"/>
    </location>
</feature>
<evidence type="ECO:0000313" key="3">
    <source>
        <dbReference type="Proteomes" id="UP001596333"/>
    </source>
</evidence>
<feature type="transmembrane region" description="Helical" evidence="1">
    <location>
        <begin position="15"/>
        <end position="37"/>
    </location>
</feature>
<evidence type="ECO:0000313" key="2">
    <source>
        <dbReference type="EMBL" id="MFC6888469.1"/>
    </source>
</evidence>
<dbReference type="AlphaFoldDB" id="A0ABD5UKS9"/>
<proteinExistence type="predicted"/>
<dbReference type="RefSeq" id="WP_379765495.1">
    <property type="nucleotide sequence ID" value="NZ_JBHSXI010000004.1"/>
</dbReference>
<sequence>MKDLDMDVKKFFSEVPNFVLAATALFTLAGLVFGYVIDPVVNPSNIRSLLSGLAGAQATVLAIVFSVTVIGIQLTGNRYSPRMVSLFTDSPIFLYTFSLFVFSIGLDFWLLYNIPATGNQIHTAGVFAVSGLGLAVSITLFAFVKSAIQQSTPEGAIEAFVSGMTTEEYVSQSESLALDDSENVHPMHPLYNLIMNALSNGEHVTADRGIQEYSSLTQKTLEDLEAEDEFSKLDRKVVKELFNPVLTEQLRDIALHAEEHDETQLVGDTIETQYELGSSGLGLSTNTVSRQAVYGISYVIRGSPVNSGSLIANNKAWKELGNLLIDAAENPEPKIVWNTSSSIDQNVQRQLWKVSDIRWYQSAMTDLYRSMDTAHEALLDHYGEEVADVDMEWRYEHVPDDFPNRTEVSAVYKWRNALLDTTTQFLRYVDQEGQYPITEGNFKDHWKNICVEASKSPAEDYAITLCQALIEIAMIDRSQLGETSIPWSSTIGRVKHEGDSRIVDKAFNRILDYDYVEEEPGPVFVGEMEEHRQRYYQNQLNIQELRPLNNRPDFPKKIVEIQKEADERWNRLKE</sequence>
<dbReference type="Pfam" id="PF10011">
    <property type="entry name" value="DUF2254"/>
    <property type="match status" value="1"/>
</dbReference>
<protein>
    <submittedName>
        <fullName evidence="2">DUF2254 family protein</fullName>
    </submittedName>
</protein>
<gene>
    <name evidence="2" type="ORF">ACFQEY_05350</name>
</gene>
<keyword evidence="1" id="KW-0472">Membrane</keyword>
<name>A0ABD5UKS9_9EURY</name>
<dbReference type="Proteomes" id="UP001596333">
    <property type="component" value="Unassembled WGS sequence"/>
</dbReference>
<feature type="transmembrane region" description="Helical" evidence="1">
    <location>
        <begin position="124"/>
        <end position="144"/>
    </location>
</feature>
<feature type="transmembrane region" description="Helical" evidence="1">
    <location>
        <begin position="92"/>
        <end position="112"/>
    </location>
</feature>
<keyword evidence="3" id="KW-1185">Reference proteome</keyword>
<organism evidence="2 3">
    <name type="scientific">Halorubrum trueperi</name>
    <dbReference type="NCBI Taxonomy" id="2004704"/>
    <lineage>
        <taxon>Archaea</taxon>
        <taxon>Methanobacteriati</taxon>
        <taxon>Methanobacteriota</taxon>
        <taxon>Stenosarchaea group</taxon>
        <taxon>Halobacteria</taxon>
        <taxon>Halobacteriales</taxon>
        <taxon>Haloferacaceae</taxon>
        <taxon>Halorubrum</taxon>
    </lineage>
</organism>
<accession>A0ABD5UKS9</accession>
<evidence type="ECO:0000256" key="1">
    <source>
        <dbReference type="SAM" id="Phobius"/>
    </source>
</evidence>
<dbReference type="EMBL" id="JBHSXI010000004">
    <property type="protein sequence ID" value="MFC6888469.1"/>
    <property type="molecule type" value="Genomic_DNA"/>
</dbReference>